<protein>
    <recommendedName>
        <fullName evidence="3">BrnT family toxin</fullName>
    </recommendedName>
</protein>
<dbReference type="InterPro" id="IPR007460">
    <property type="entry name" value="BrnT_toxin"/>
</dbReference>
<dbReference type="AlphaFoldDB" id="K4LHW1"/>
<dbReference type="STRING" id="1089553.Tph_c24140"/>
<dbReference type="Proteomes" id="UP000000467">
    <property type="component" value="Chromosome"/>
</dbReference>
<dbReference type="HOGENOM" id="CLU_149290_3_1_9"/>
<proteinExistence type="predicted"/>
<reference evidence="1 2" key="1">
    <citation type="journal article" date="2012" name="BMC Genomics">
        <title>Genome-guided analysis of physiological and morphological traits of the fermentative acetate oxidizer Thermacetogenium phaeum.</title>
        <authorList>
            <person name="Oehler D."/>
            <person name="Poehlein A."/>
            <person name="Leimbach A."/>
            <person name="Muller N."/>
            <person name="Daniel R."/>
            <person name="Gottschalk G."/>
            <person name="Schink B."/>
        </authorList>
    </citation>
    <scope>NUCLEOTIDE SEQUENCE [LARGE SCALE GENOMIC DNA]</scope>
    <source>
        <strain evidence="2">ATCC BAA-254 / DSM 26808 / PB</strain>
    </source>
</reference>
<keyword evidence="2" id="KW-1185">Reference proteome</keyword>
<evidence type="ECO:0000313" key="1">
    <source>
        <dbReference type="EMBL" id="AFV12601.1"/>
    </source>
</evidence>
<gene>
    <name evidence="1" type="ordered locus">Tph_c24140</name>
</gene>
<name>K4LHW1_THEPS</name>
<dbReference type="Gene3D" id="3.10.450.530">
    <property type="entry name" value="Ribonuclease toxin, BrnT, of type II toxin-antitoxin system"/>
    <property type="match status" value="1"/>
</dbReference>
<dbReference type="KEGG" id="tpz:Tph_c24140"/>
<evidence type="ECO:0008006" key="3">
    <source>
        <dbReference type="Google" id="ProtNLM"/>
    </source>
</evidence>
<organism evidence="1 2">
    <name type="scientific">Thermacetogenium phaeum (strain ATCC BAA-254 / DSM 26808 / PB)</name>
    <dbReference type="NCBI Taxonomy" id="1089553"/>
    <lineage>
        <taxon>Bacteria</taxon>
        <taxon>Bacillati</taxon>
        <taxon>Bacillota</taxon>
        <taxon>Clostridia</taxon>
        <taxon>Thermoanaerobacterales</taxon>
        <taxon>Thermoanaerobacteraceae</taxon>
        <taxon>Thermacetogenium</taxon>
    </lineage>
</organism>
<accession>K4LHW1</accession>
<dbReference type="RefSeq" id="WP_015051466.1">
    <property type="nucleotide sequence ID" value="NC_018870.1"/>
</dbReference>
<dbReference type="InterPro" id="IPR038573">
    <property type="entry name" value="BrnT_sf"/>
</dbReference>
<evidence type="ECO:0000313" key="2">
    <source>
        <dbReference type="Proteomes" id="UP000000467"/>
    </source>
</evidence>
<dbReference type="Pfam" id="PF04365">
    <property type="entry name" value="BrnT_toxin"/>
    <property type="match status" value="1"/>
</dbReference>
<dbReference type="EMBL" id="CP003732">
    <property type="protein sequence ID" value="AFV12601.1"/>
    <property type="molecule type" value="Genomic_DNA"/>
</dbReference>
<sequence>MQLAKAKRFEWDSRNVNHIARHNVKPEEVEEVFLSRPLIRKARSGLKVAMGRTDAGHYLFVVFALKSSDVIRVITARDMSTSERRYYRRERGE</sequence>
<dbReference type="eggNOG" id="COG2929">
    <property type="taxonomic scope" value="Bacteria"/>
</dbReference>